<evidence type="ECO:0000256" key="8">
    <source>
        <dbReference type="ARBA" id="ARBA00022759"/>
    </source>
</evidence>
<dbReference type="GO" id="GO:0005524">
    <property type="term" value="F:ATP binding"/>
    <property type="evidence" value="ECO:0007669"/>
    <property type="project" value="UniProtKB-KW"/>
</dbReference>
<keyword evidence="8" id="KW-0255">Endonuclease</keyword>
<evidence type="ECO:0000256" key="1">
    <source>
        <dbReference type="ARBA" id="ARBA00002180"/>
    </source>
</evidence>
<evidence type="ECO:0000259" key="17">
    <source>
        <dbReference type="Pfam" id="PF22936"/>
    </source>
</evidence>
<dbReference type="GO" id="GO:0006310">
    <property type="term" value="P:DNA recombination"/>
    <property type="evidence" value="ECO:0007669"/>
    <property type="project" value="UniProtKB-KW"/>
</dbReference>
<evidence type="ECO:0000256" key="10">
    <source>
        <dbReference type="ARBA" id="ARBA00022840"/>
    </source>
</evidence>
<dbReference type="InterPro" id="IPR054722">
    <property type="entry name" value="PolX-like_BBD"/>
</dbReference>
<dbReference type="GO" id="GO:0006508">
    <property type="term" value="P:proteolysis"/>
    <property type="evidence" value="ECO:0007669"/>
    <property type="project" value="UniProtKB-KW"/>
</dbReference>
<dbReference type="PANTHER" id="PTHR42648:SF11">
    <property type="entry name" value="TRANSPOSON TY4-P GAG-POL POLYPROTEIN"/>
    <property type="match status" value="1"/>
</dbReference>
<keyword evidence="7" id="KW-0547">Nucleotide-binding</keyword>
<dbReference type="InterPro" id="IPR039537">
    <property type="entry name" value="Retrotran_Ty1/copia-like"/>
</dbReference>
<keyword evidence="15" id="KW-0917">Virion maturation</keyword>
<feature type="non-terminal residue" evidence="18">
    <location>
        <position position="1"/>
    </location>
</feature>
<keyword evidence="6" id="KW-0479">Metal-binding</keyword>
<sequence length="312" mass="34683">SQFQQLIISKMDSVTHNNLFTADDQGLAQKMWAAIKEHFASSQASNRARIFNDFLYIKFQEECVETFVTDVSPMEGKQGGIILDSGASGHIFNDLRFINTIETGEFDFIKTGKKDATLPIKGKGSVTLTWGGQTIQLKNCLYVPDIVINLVSAEFKVEKAKKLVLEGKISNGLFSIQNPDSVGSEKISNLSESSESLQELHEKFGHASIQQIEHLASRPISQTEKENFECKACTLAKITKQPFKAISQLASKPFERLHMDLIGPIKPESSLKHNYILTMVDNHSGYLAGFPLVHKSKTMEAIIDLLEAEKSC</sequence>
<evidence type="ECO:0000256" key="16">
    <source>
        <dbReference type="ARBA" id="ARBA00023172"/>
    </source>
</evidence>
<evidence type="ECO:0000313" key="19">
    <source>
        <dbReference type="Proteomes" id="UP000037035"/>
    </source>
</evidence>
<keyword evidence="16" id="KW-0233">DNA recombination</keyword>
<dbReference type="EMBL" id="LAVV01012940">
    <property type="protein sequence ID" value="KNZ46157.1"/>
    <property type="molecule type" value="Genomic_DNA"/>
</dbReference>
<dbReference type="SUPFAM" id="SSF53098">
    <property type="entry name" value="Ribonuclease H-like"/>
    <property type="match status" value="1"/>
</dbReference>
<evidence type="ECO:0000256" key="5">
    <source>
        <dbReference type="ARBA" id="ARBA00022722"/>
    </source>
</evidence>
<keyword evidence="19" id="KW-1185">Reference proteome</keyword>
<reference evidence="18 19" key="1">
    <citation type="submission" date="2015-08" db="EMBL/GenBank/DDBJ databases">
        <title>Next Generation Sequencing and Analysis of the Genome of Puccinia sorghi L Schw, the Causal Agent of Maize Common Rust.</title>
        <authorList>
            <person name="Rochi L."/>
            <person name="Burguener G."/>
            <person name="Darino M."/>
            <person name="Turjanski A."/>
            <person name="Kreff E."/>
            <person name="Dieguez M.J."/>
            <person name="Sacco F."/>
        </authorList>
    </citation>
    <scope>NUCLEOTIDE SEQUENCE [LARGE SCALE GENOMIC DNA]</scope>
    <source>
        <strain evidence="18 19">RO10H11247</strain>
    </source>
</reference>
<evidence type="ECO:0000256" key="3">
    <source>
        <dbReference type="ARBA" id="ARBA00022670"/>
    </source>
</evidence>
<name>A0A0L6UD39_9BASI</name>
<dbReference type="AlphaFoldDB" id="A0A0L6UD39"/>
<dbReference type="GO" id="GO:0015074">
    <property type="term" value="P:DNA integration"/>
    <property type="evidence" value="ECO:0007669"/>
    <property type="project" value="UniProtKB-KW"/>
</dbReference>
<evidence type="ECO:0000256" key="15">
    <source>
        <dbReference type="ARBA" id="ARBA00023113"/>
    </source>
</evidence>
<keyword evidence="13" id="KW-0695">RNA-directed DNA polymerase</keyword>
<dbReference type="Gene3D" id="3.30.420.10">
    <property type="entry name" value="Ribonuclease H-like superfamily/Ribonuclease H"/>
    <property type="match status" value="1"/>
</dbReference>
<keyword evidence="11" id="KW-0460">Magnesium</keyword>
<organism evidence="18 19">
    <name type="scientific">Puccinia sorghi</name>
    <dbReference type="NCBI Taxonomy" id="27349"/>
    <lineage>
        <taxon>Eukaryota</taxon>
        <taxon>Fungi</taxon>
        <taxon>Dikarya</taxon>
        <taxon>Basidiomycota</taxon>
        <taxon>Pucciniomycotina</taxon>
        <taxon>Pucciniomycetes</taxon>
        <taxon>Pucciniales</taxon>
        <taxon>Pucciniaceae</taxon>
        <taxon>Puccinia</taxon>
    </lineage>
</organism>
<feature type="domain" description="Retrovirus-related Pol polyprotein from transposon TNT 1-94-like beta-barrel" evidence="17">
    <location>
        <begin position="82"/>
        <end position="154"/>
    </location>
</feature>
<keyword evidence="9" id="KW-0378">Hydrolase</keyword>
<keyword evidence="2" id="KW-1188">Viral release from host cell</keyword>
<dbReference type="InterPro" id="IPR012337">
    <property type="entry name" value="RNaseH-like_sf"/>
</dbReference>
<dbReference type="OrthoDB" id="5544992at2759"/>
<evidence type="ECO:0000256" key="14">
    <source>
        <dbReference type="ARBA" id="ARBA00022932"/>
    </source>
</evidence>
<keyword evidence="12" id="KW-0229">DNA integration</keyword>
<evidence type="ECO:0000256" key="6">
    <source>
        <dbReference type="ARBA" id="ARBA00022723"/>
    </source>
</evidence>
<keyword evidence="3" id="KW-0645">Protease</keyword>
<evidence type="ECO:0000313" key="18">
    <source>
        <dbReference type="EMBL" id="KNZ46157.1"/>
    </source>
</evidence>
<evidence type="ECO:0000256" key="13">
    <source>
        <dbReference type="ARBA" id="ARBA00022918"/>
    </source>
</evidence>
<evidence type="ECO:0000256" key="9">
    <source>
        <dbReference type="ARBA" id="ARBA00022801"/>
    </source>
</evidence>
<gene>
    <name evidence="18" type="ORF">VP01_7500g1</name>
</gene>
<dbReference type="Pfam" id="PF22936">
    <property type="entry name" value="Pol_BBD"/>
    <property type="match status" value="1"/>
</dbReference>
<comment type="caution">
    <text evidence="18">The sequence shown here is derived from an EMBL/GenBank/DDBJ whole genome shotgun (WGS) entry which is preliminary data.</text>
</comment>
<keyword evidence="4" id="KW-0548">Nucleotidyltransferase</keyword>
<comment type="function">
    <text evidence="1">The aspartyl protease (PR) mediates the proteolytic cleavages of the Gag and Gag-Pol polyproteins after assembly of the VLP.</text>
</comment>
<dbReference type="Proteomes" id="UP000037035">
    <property type="component" value="Unassembled WGS sequence"/>
</dbReference>
<evidence type="ECO:0000256" key="12">
    <source>
        <dbReference type="ARBA" id="ARBA00022908"/>
    </source>
</evidence>
<dbReference type="GO" id="GO:0004519">
    <property type="term" value="F:endonuclease activity"/>
    <property type="evidence" value="ECO:0007669"/>
    <property type="project" value="UniProtKB-KW"/>
</dbReference>
<keyword evidence="5" id="KW-0540">Nuclease</keyword>
<keyword evidence="10" id="KW-0067">ATP-binding</keyword>
<evidence type="ECO:0000256" key="11">
    <source>
        <dbReference type="ARBA" id="ARBA00022842"/>
    </source>
</evidence>
<keyword evidence="14" id="KW-0808">Transferase</keyword>
<keyword evidence="14" id="KW-0239">DNA-directed DNA polymerase</keyword>
<dbReference type="InterPro" id="IPR036397">
    <property type="entry name" value="RNaseH_sf"/>
</dbReference>
<evidence type="ECO:0000256" key="4">
    <source>
        <dbReference type="ARBA" id="ARBA00022695"/>
    </source>
</evidence>
<dbReference type="VEuPathDB" id="FungiDB:VP01_7500g1"/>
<proteinExistence type="predicted"/>
<dbReference type="GO" id="GO:0008233">
    <property type="term" value="F:peptidase activity"/>
    <property type="evidence" value="ECO:0007669"/>
    <property type="project" value="UniProtKB-KW"/>
</dbReference>
<protein>
    <recommendedName>
        <fullName evidence="17">Retrovirus-related Pol polyprotein from transposon TNT 1-94-like beta-barrel domain-containing protein</fullName>
    </recommendedName>
</protein>
<evidence type="ECO:0000256" key="7">
    <source>
        <dbReference type="ARBA" id="ARBA00022741"/>
    </source>
</evidence>
<evidence type="ECO:0000256" key="2">
    <source>
        <dbReference type="ARBA" id="ARBA00022612"/>
    </source>
</evidence>
<dbReference type="GO" id="GO:0003887">
    <property type="term" value="F:DNA-directed DNA polymerase activity"/>
    <property type="evidence" value="ECO:0007669"/>
    <property type="project" value="UniProtKB-KW"/>
</dbReference>
<dbReference type="GO" id="GO:0003676">
    <property type="term" value="F:nucleic acid binding"/>
    <property type="evidence" value="ECO:0007669"/>
    <property type="project" value="InterPro"/>
</dbReference>
<dbReference type="GO" id="GO:0046872">
    <property type="term" value="F:metal ion binding"/>
    <property type="evidence" value="ECO:0007669"/>
    <property type="project" value="UniProtKB-KW"/>
</dbReference>
<dbReference type="PANTHER" id="PTHR42648">
    <property type="entry name" value="TRANSPOSASE, PUTATIVE-RELATED"/>
    <property type="match status" value="1"/>
</dbReference>
<accession>A0A0L6UD39</accession>
<dbReference type="GO" id="GO:0003964">
    <property type="term" value="F:RNA-directed DNA polymerase activity"/>
    <property type="evidence" value="ECO:0007669"/>
    <property type="project" value="UniProtKB-KW"/>
</dbReference>